<keyword evidence="6" id="KW-0949">S-adenosyl-L-methionine</keyword>
<dbReference type="EMBL" id="JAVIIS010000027">
    <property type="protein sequence ID" value="MDX8441677.1"/>
    <property type="molecule type" value="Genomic_DNA"/>
</dbReference>
<comment type="cofactor">
    <cofactor evidence="1">
        <name>Mg(2+)</name>
        <dbReference type="ChEBI" id="CHEBI:18420"/>
    </cofactor>
</comment>
<dbReference type="InterPro" id="IPR041698">
    <property type="entry name" value="Methyltransf_25"/>
</dbReference>
<dbReference type="RefSeq" id="WP_320215645.1">
    <property type="nucleotide sequence ID" value="NZ_JAVIIS010000027.1"/>
</dbReference>
<dbReference type="PANTHER" id="PTHR21404:SF3">
    <property type="entry name" value="SMALL RNA 2'-O-METHYLTRANSFERASE"/>
    <property type="match status" value="1"/>
</dbReference>
<comment type="caution">
    <text evidence="15">The sequence shown here is derived from an EMBL/GenBank/DDBJ whole genome shotgun (WGS) entry which is preliminary data.</text>
</comment>
<evidence type="ECO:0000256" key="7">
    <source>
        <dbReference type="ARBA" id="ARBA00022723"/>
    </source>
</evidence>
<keyword evidence="8" id="KW-0460">Magnesium</keyword>
<accession>A0ABU4X061</accession>
<keyword evidence="5" id="KW-0808">Transferase</keyword>
<gene>
    <name evidence="15" type="ORF">RFM51_18985</name>
</gene>
<dbReference type="Gene3D" id="3.40.50.150">
    <property type="entry name" value="Vaccinia Virus protein VP39"/>
    <property type="match status" value="1"/>
</dbReference>
<evidence type="ECO:0000256" key="12">
    <source>
        <dbReference type="ARBA" id="ARBA00048418"/>
    </source>
</evidence>
<evidence type="ECO:0000256" key="10">
    <source>
        <dbReference type="ARBA" id="ARBA00023158"/>
    </source>
</evidence>
<evidence type="ECO:0000256" key="3">
    <source>
        <dbReference type="ARBA" id="ARBA00021330"/>
    </source>
</evidence>
<evidence type="ECO:0000313" key="16">
    <source>
        <dbReference type="Proteomes" id="UP001272097"/>
    </source>
</evidence>
<dbReference type="Proteomes" id="UP001272097">
    <property type="component" value="Unassembled WGS sequence"/>
</dbReference>
<dbReference type="PANTHER" id="PTHR21404">
    <property type="entry name" value="HEN1"/>
    <property type="match status" value="1"/>
</dbReference>
<evidence type="ECO:0000256" key="4">
    <source>
        <dbReference type="ARBA" id="ARBA00022603"/>
    </source>
</evidence>
<dbReference type="SUPFAM" id="SSF53335">
    <property type="entry name" value="S-adenosyl-L-methionine-dependent methyltransferases"/>
    <property type="match status" value="1"/>
</dbReference>
<dbReference type="InterPro" id="IPR026610">
    <property type="entry name" value="Hen1"/>
</dbReference>
<organism evidence="15 16">
    <name type="scientific">Mesorhizobium australafricanum</name>
    <dbReference type="NCBI Taxonomy" id="3072311"/>
    <lineage>
        <taxon>Bacteria</taxon>
        <taxon>Pseudomonadati</taxon>
        <taxon>Pseudomonadota</taxon>
        <taxon>Alphaproteobacteria</taxon>
        <taxon>Hyphomicrobiales</taxon>
        <taxon>Phyllobacteriaceae</taxon>
        <taxon>Mesorhizobium</taxon>
    </lineage>
</organism>
<comment type="catalytic activity">
    <reaction evidence="12">
        <text>small RNA 3'-end nucleotide + S-adenosyl-L-methionine = small RNA 3'-end 2'-O-methylnucleotide + S-adenosyl-L-homocysteine + H(+)</text>
        <dbReference type="Rhea" id="RHEA:37887"/>
        <dbReference type="Rhea" id="RHEA-COMP:10415"/>
        <dbReference type="Rhea" id="RHEA-COMP:10416"/>
        <dbReference type="ChEBI" id="CHEBI:15378"/>
        <dbReference type="ChEBI" id="CHEBI:57856"/>
        <dbReference type="ChEBI" id="CHEBI:59789"/>
        <dbReference type="ChEBI" id="CHEBI:74896"/>
        <dbReference type="ChEBI" id="CHEBI:74898"/>
        <dbReference type="EC" id="2.1.1.386"/>
    </reaction>
</comment>
<comment type="similarity">
    <text evidence="2">Belongs to the methyltransferase superfamily. HEN1 family.</text>
</comment>
<dbReference type="InterPro" id="IPR024026">
    <property type="entry name" value="3'-RNA_MeTfrase_Hen1_bac"/>
</dbReference>
<evidence type="ECO:0000256" key="6">
    <source>
        <dbReference type="ARBA" id="ARBA00022691"/>
    </source>
</evidence>
<reference evidence="15 16" key="1">
    <citation type="submission" date="2023-08" db="EMBL/GenBank/DDBJ databases">
        <title>Implementing the SeqCode for naming new Mesorhizobium species isolated from Vachellia karroo root nodules.</title>
        <authorList>
            <person name="Van Lill M."/>
        </authorList>
    </citation>
    <scope>NUCLEOTIDE SEQUENCE [LARGE SCALE GENOMIC DNA]</scope>
    <source>
        <strain evidence="15 16">VK3E</strain>
    </source>
</reference>
<keyword evidence="7" id="KW-0479">Metal-binding</keyword>
<dbReference type="InterPro" id="IPR024740">
    <property type="entry name" value="Hen1_N"/>
</dbReference>
<keyword evidence="4" id="KW-0489">Methyltransferase</keyword>
<dbReference type="InterPro" id="IPR029063">
    <property type="entry name" value="SAM-dependent_MTases_sf"/>
</dbReference>
<dbReference type="InterPro" id="IPR038546">
    <property type="entry name" value="Hen1_N_sf"/>
</dbReference>
<keyword evidence="10" id="KW-0943">RNA-mediated gene silencing</keyword>
<dbReference type="NCBIfam" id="TIGR04074">
    <property type="entry name" value="bacter_Hen1"/>
    <property type="match status" value="1"/>
</dbReference>
<evidence type="ECO:0000256" key="5">
    <source>
        <dbReference type="ARBA" id="ARBA00022679"/>
    </source>
</evidence>
<dbReference type="EC" id="2.1.1.386" evidence="11"/>
<evidence type="ECO:0000313" key="15">
    <source>
        <dbReference type="EMBL" id="MDX8441677.1"/>
    </source>
</evidence>
<feature type="domain" description="Methyltransferase" evidence="14">
    <location>
        <begin position="331"/>
        <end position="420"/>
    </location>
</feature>
<evidence type="ECO:0000256" key="8">
    <source>
        <dbReference type="ARBA" id="ARBA00022842"/>
    </source>
</evidence>
<dbReference type="Pfam" id="PF13649">
    <property type="entry name" value="Methyltransf_25"/>
    <property type="match status" value="1"/>
</dbReference>
<dbReference type="Pfam" id="PF12623">
    <property type="entry name" value="Hen1_L"/>
    <property type="match status" value="1"/>
</dbReference>
<feature type="domain" description="Hen1 N-terminal" evidence="13">
    <location>
        <begin position="47"/>
        <end position="283"/>
    </location>
</feature>
<keyword evidence="16" id="KW-1185">Reference proteome</keyword>
<keyword evidence="9" id="KW-0694">RNA-binding</keyword>
<evidence type="ECO:0000256" key="11">
    <source>
        <dbReference type="ARBA" id="ARBA00035025"/>
    </source>
</evidence>
<evidence type="ECO:0000259" key="13">
    <source>
        <dbReference type="Pfam" id="PF12623"/>
    </source>
</evidence>
<sequence length="507" mass="55851">MIGSLFFSLANTGSCKGRLILALCEEAETTFAGAIGYFARLRYRSSMFLSIATTHHPATDLGFLLHKHPDRLHEIDLSFGKAWLFYPEATEERCEATLLLDIDPIGLVRGKGQSDGLLDQYVNDRPYAASSFLSVALNKILRTAMTGISKERPQLTDSDLPLEAVVSPLPMRGGEAMVRRLFEPLGWTVELSPIEAIGSSTGESRYGHLKLSGLGRLSNLLNHLYVLIPVMDDAKHYWVGDDEVDKLLSRGAGWLESHPARELIARRYLRNQSVLARAALARLVAEDDTGEAAPTEAQSTLEETLETAVRLHDLRMDAVVQAIRASGATVVADLGCGEGKLLGLLVRERWVHRLFGLDPAVRELERAAKRLKLNEAGGPPEGRVTLLHGSLTYRDSRWAEADVAVLVEVIEHLDEDRLPLIERIIFGETAPKTVIATTPNADHNALFSSLAPGTFRHPDHRFEWSRAEFQTWTARIGETYGYAAEISGIGVENATLGAPTQMAVFTR</sequence>
<evidence type="ECO:0000256" key="1">
    <source>
        <dbReference type="ARBA" id="ARBA00001946"/>
    </source>
</evidence>
<evidence type="ECO:0000259" key="14">
    <source>
        <dbReference type="Pfam" id="PF13649"/>
    </source>
</evidence>
<dbReference type="Gene3D" id="3.30.1610.20">
    <property type="entry name" value="Hen1, N-terminal domain"/>
    <property type="match status" value="1"/>
</dbReference>
<evidence type="ECO:0000256" key="9">
    <source>
        <dbReference type="ARBA" id="ARBA00022884"/>
    </source>
</evidence>
<proteinExistence type="inferred from homology"/>
<name>A0ABU4X061_9HYPH</name>
<dbReference type="CDD" id="cd02440">
    <property type="entry name" value="AdoMet_MTases"/>
    <property type="match status" value="1"/>
</dbReference>
<evidence type="ECO:0000256" key="2">
    <source>
        <dbReference type="ARBA" id="ARBA00009026"/>
    </source>
</evidence>
<protein>
    <recommendedName>
        <fullName evidence="3">Small RNA 2'-O-methyltransferase</fullName>
        <ecNumber evidence="11">2.1.1.386</ecNumber>
    </recommendedName>
</protein>